<evidence type="ECO:0000259" key="6">
    <source>
        <dbReference type="Pfam" id="PF08281"/>
    </source>
</evidence>
<dbReference type="InterPro" id="IPR013324">
    <property type="entry name" value="RNA_pol_sigma_r3/r4-like"/>
</dbReference>
<comment type="similarity">
    <text evidence="1">Belongs to the sigma-70 factor family. ECF subfamily.</text>
</comment>
<dbReference type="SUPFAM" id="SSF88946">
    <property type="entry name" value="Sigma2 domain of RNA polymerase sigma factors"/>
    <property type="match status" value="1"/>
</dbReference>
<evidence type="ECO:0000313" key="7">
    <source>
        <dbReference type="EMBL" id="MFM9653401.1"/>
    </source>
</evidence>
<dbReference type="InterPro" id="IPR013249">
    <property type="entry name" value="RNA_pol_sigma70_r4_t2"/>
</dbReference>
<dbReference type="Pfam" id="PF08281">
    <property type="entry name" value="Sigma70_r4_2"/>
    <property type="match status" value="1"/>
</dbReference>
<sequence length="182" mass="20581">MTQQAVSRVEGELPPKWEELYRSHHRTVLAAATFAAGGDVHAGLDGLQQAFLRAGERLKDPLAVPVRSWRAWLRKVAVRHVIQARADGAHLLSLEGHDQPDTIPTLESWVFSREEYRTLLKALRAMPERRRQAFALRYIAGYTVGETAVIMDSTEANVRNLIHLVRKELPVWSGRETADERA</sequence>
<gene>
    <name evidence="7" type="ORF">ACKI1S_45910</name>
</gene>
<dbReference type="Proteomes" id="UP001631993">
    <property type="component" value="Unassembled WGS sequence"/>
</dbReference>
<protein>
    <submittedName>
        <fullName evidence="7">RNA polymerase sigma factor</fullName>
    </submittedName>
</protein>
<dbReference type="InterPro" id="IPR013325">
    <property type="entry name" value="RNA_pol_sigma_r2"/>
</dbReference>
<evidence type="ECO:0000256" key="3">
    <source>
        <dbReference type="ARBA" id="ARBA00023082"/>
    </source>
</evidence>
<dbReference type="InterPro" id="IPR039425">
    <property type="entry name" value="RNA_pol_sigma-70-like"/>
</dbReference>
<dbReference type="Gene3D" id="1.10.1740.10">
    <property type="match status" value="1"/>
</dbReference>
<dbReference type="SUPFAM" id="SSF88659">
    <property type="entry name" value="Sigma3 and sigma4 domains of RNA polymerase sigma factors"/>
    <property type="match status" value="1"/>
</dbReference>
<dbReference type="NCBIfam" id="TIGR02937">
    <property type="entry name" value="sigma70-ECF"/>
    <property type="match status" value="1"/>
</dbReference>
<keyword evidence="8" id="KW-1185">Reference proteome</keyword>
<evidence type="ECO:0000313" key="8">
    <source>
        <dbReference type="Proteomes" id="UP001631993"/>
    </source>
</evidence>
<dbReference type="RefSeq" id="WP_328737779.1">
    <property type="nucleotide sequence ID" value="NZ_JBJVMW010000032.1"/>
</dbReference>
<dbReference type="EMBL" id="JBJVNE010000048">
    <property type="protein sequence ID" value="MFM9653401.1"/>
    <property type="molecule type" value="Genomic_DNA"/>
</dbReference>
<reference evidence="7 8" key="1">
    <citation type="submission" date="2024-12" db="EMBL/GenBank/DDBJ databases">
        <title>Forecasting of Potato common scab and diversities of Pathogenic streptomyces spp. in china.</title>
        <authorList>
            <person name="Handique U."/>
            <person name="Wu J."/>
        </authorList>
    </citation>
    <scope>NUCLEOTIDE SEQUENCE [LARGE SCALE GENOMIC DNA]</scope>
    <source>
        <strain evidence="7 8">ZRIMU1585</strain>
    </source>
</reference>
<organism evidence="7 8">
    <name type="scientific">Streptomyces galilaeus</name>
    <dbReference type="NCBI Taxonomy" id="33899"/>
    <lineage>
        <taxon>Bacteria</taxon>
        <taxon>Bacillati</taxon>
        <taxon>Actinomycetota</taxon>
        <taxon>Actinomycetes</taxon>
        <taxon>Kitasatosporales</taxon>
        <taxon>Streptomycetaceae</taxon>
        <taxon>Streptomyces</taxon>
    </lineage>
</organism>
<evidence type="ECO:0000256" key="4">
    <source>
        <dbReference type="ARBA" id="ARBA00023125"/>
    </source>
</evidence>
<dbReference type="GeneID" id="93767543"/>
<dbReference type="PANTHER" id="PTHR43133:SF8">
    <property type="entry name" value="RNA POLYMERASE SIGMA FACTOR HI_1459-RELATED"/>
    <property type="match status" value="1"/>
</dbReference>
<keyword evidence="2" id="KW-0805">Transcription regulation</keyword>
<keyword evidence="5" id="KW-0804">Transcription</keyword>
<comment type="caution">
    <text evidence="7">The sequence shown here is derived from an EMBL/GenBank/DDBJ whole genome shotgun (WGS) entry which is preliminary data.</text>
</comment>
<evidence type="ECO:0000256" key="2">
    <source>
        <dbReference type="ARBA" id="ARBA00023015"/>
    </source>
</evidence>
<keyword evidence="3" id="KW-0731">Sigma factor</keyword>
<dbReference type="InterPro" id="IPR036388">
    <property type="entry name" value="WH-like_DNA-bd_sf"/>
</dbReference>
<dbReference type="Gene3D" id="1.10.10.10">
    <property type="entry name" value="Winged helix-like DNA-binding domain superfamily/Winged helix DNA-binding domain"/>
    <property type="match status" value="1"/>
</dbReference>
<name>A0ABW9IY87_STRGJ</name>
<accession>A0ABW9IY87</accession>
<proteinExistence type="inferred from homology"/>
<evidence type="ECO:0000256" key="1">
    <source>
        <dbReference type="ARBA" id="ARBA00010641"/>
    </source>
</evidence>
<dbReference type="InterPro" id="IPR014284">
    <property type="entry name" value="RNA_pol_sigma-70_dom"/>
</dbReference>
<dbReference type="PANTHER" id="PTHR43133">
    <property type="entry name" value="RNA POLYMERASE ECF-TYPE SIGMA FACTO"/>
    <property type="match status" value="1"/>
</dbReference>
<feature type="domain" description="RNA polymerase sigma factor 70 region 4 type 2" evidence="6">
    <location>
        <begin position="118"/>
        <end position="169"/>
    </location>
</feature>
<evidence type="ECO:0000256" key="5">
    <source>
        <dbReference type="ARBA" id="ARBA00023163"/>
    </source>
</evidence>
<keyword evidence="4" id="KW-0238">DNA-binding</keyword>